<dbReference type="EnsemblPlants" id="TraesCS4D02G257000.1">
    <property type="protein sequence ID" value="TraesCS4D02G257000.1.cds1"/>
    <property type="gene ID" value="TraesCS4D02G257000"/>
</dbReference>
<reference evidence="1" key="1">
    <citation type="submission" date="2018-08" db="EMBL/GenBank/DDBJ databases">
        <authorList>
            <person name="Rossello M."/>
        </authorList>
    </citation>
    <scope>NUCLEOTIDE SEQUENCE [LARGE SCALE GENOMIC DNA]</scope>
    <source>
        <strain evidence="1">cv. Chinese Spring</strain>
    </source>
</reference>
<dbReference type="Gramene" id="TraesRN4D0100637200.1">
    <property type="protein sequence ID" value="TraesRN4D0100637200.1"/>
    <property type="gene ID" value="TraesRN4D0100637200"/>
</dbReference>
<dbReference type="Gramene" id="TraesLAC4D03G02482570.1">
    <property type="protein sequence ID" value="TraesLAC4D03G02482570.1.CDS1"/>
    <property type="gene ID" value="TraesLAC4D03G02482570"/>
</dbReference>
<dbReference type="Gramene" id="TraesCS4D02G257000.1">
    <property type="protein sequence ID" value="TraesCS4D02G257000.1.cds1"/>
    <property type="gene ID" value="TraesCS4D02G257000"/>
</dbReference>
<dbReference type="Gramene" id="TraesSTA4D03G02524360.1">
    <property type="protein sequence ID" value="TraesSTA4D03G02524360.1.CDS1"/>
    <property type="gene ID" value="TraesSTA4D03G02524360"/>
</dbReference>
<evidence type="ECO:0008006" key="3">
    <source>
        <dbReference type="Google" id="ProtNLM"/>
    </source>
</evidence>
<dbReference type="Gramene" id="TraesCAD_scaffold_038858_01G000100.1">
    <property type="protein sequence ID" value="TraesCAD_scaffold_038858_01G000100.1"/>
    <property type="gene ID" value="TraesCAD_scaffold_038858_01G000100"/>
</dbReference>
<sequence>MSKRRRSDDEGRRSMRSHGRRHYLYIVVDDWTKGYSIYKVDVADFDGESGADLDSQASRLPEPPVFRPEFPHDCSSRFAAIGGRIVAMRYNQEENAAPVLLYDTATGGLALGPRTPAQVRYVSHLVSACGRLYIMGASGVYKGGDHFEVLAADEKGVWVWNAVPMAPFTISQVTCHAAHPDGHTIFFSAFHHGTYSFDTETCEWKRHGDWMLPFEWQAYYDGEVDAWVGLHRDSAEPGTVCSCDVVSAGDDEGLPAPAWKLAKEKMVCEETERTKTVTLTRMGRGKFCLVEHRSRKGVPTDVLDSRYLFYATTFKLRYDKNGGLRATACRTRSYSVPRQANGLNWWVFGI</sequence>
<dbReference type="Gramene" id="TraesLDM4D03G02531420.1">
    <property type="protein sequence ID" value="TraesLDM4D03G02531420.1.CDS1"/>
    <property type="gene ID" value="TraesLDM4D03G02531420"/>
</dbReference>
<dbReference type="PANTHER" id="PTHR33085:SF139">
    <property type="entry name" value="DUF1618 DOMAIN-CONTAINING PROTEIN"/>
    <property type="match status" value="1"/>
</dbReference>
<dbReference type="OMA" id="MVCEETE"/>
<dbReference type="Gramene" id="TraesARI4D03G02568940.1">
    <property type="protein sequence ID" value="TraesARI4D03G02568940.1.CDS1"/>
    <property type="gene ID" value="TraesARI4D03G02568940"/>
</dbReference>
<dbReference type="AlphaFoldDB" id="A0A3B6JKJ9"/>
<keyword evidence="2" id="KW-1185">Reference proteome</keyword>
<dbReference type="InterPro" id="IPR012871">
    <property type="entry name" value="DUF1668_ORYSA"/>
</dbReference>
<evidence type="ECO:0000313" key="2">
    <source>
        <dbReference type="Proteomes" id="UP000019116"/>
    </source>
</evidence>
<dbReference type="Gramene" id="TraesNOR4D03G02546270.1">
    <property type="protein sequence ID" value="TraesNOR4D03G02546270.1.CDS1"/>
    <property type="gene ID" value="TraesNOR4D03G02546270"/>
</dbReference>
<protein>
    <recommendedName>
        <fullName evidence="3">F-box associated domain-containing protein</fullName>
    </recommendedName>
</protein>
<dbReference type="Gramene" id="TraesJAG4D03G02526200.1">
    <property type="protein sequence ID" value="TraesJAG4D03G02526200.1.CDS1"/>
    <property type="gene ID" value="TraesJAG4D03G02526200"/>
</dbReference>
<dbReference type="Pfam" id="PF07893">
    <property type="entry name" value="DUF1668"/>
    <property type="match status" value="1"/>
</dbReference>
<dbReference type="InterPro" id="IPR011043">
    <property type="entry name" value="Gal_Oxase/kelch_b-propeller"/>
</dbReference>
<dbReference type="Gramene" id="TraesSYM4D03G02557280.1">
    <property type="protein sequence ID" value="TraesSYM4D03G02557280.1.CDS1"/>
    <property type="gene ID" value="TraesSYM4D03G02557280"/>
</dbReference>
<dbReference type="Gramene" id="TraesCS4D03G0616200.1">
    <property type="protein sequence ID" value="TraesCS4D03G0616200.1.CDS1"/>
    <property type="gene ID" value="TraesCS4D03G0616200"/>
</dbReference>
<accession>A0A3B6JKJ9</accession>
<evidence type="ECO:0000313" key="1">
    <source>
        <dbReference type="EnsemblPlants" id="TraesCS4D02G257000.1.cds1"/>
    </source>
</evidence>
<dbReference type="Gramene" id="TraesWEE_scaffold_108899_01G000100.1">
    <property type="protein sequence ID" value="TraesWEE_scaffold_108899_01G000100.1"/>
    <property type="gene ID" value="TraesWEE_scaffold_108899_01G000100"/>
</dbReference>
<dbReference type="Gramene" id="TraesJUL4D03G02548280.1">
    <property type="protein sequence ID" value="TraesJUL4D03G02548280.1.CDS1"/>
    <property type="gene ID" value="TraesJUL4D03G02548280"/>
</dbReference>
<organism evidence="1">
    <name type="scientific">Triticum aestivum</name>
    <name type="common">Wheat</name>
    <dbReference type="NCBI Taxonomy" id="4565"/>
    <lineage>
        <taxon>Eukaryota</taxon>
        <taxon>Viridiplantae</taxon>
        <taxon>Streptophyta</taxon>
        <taxon>Embryophyta</taxon>
        <taxon>Tracheophyta</taxon>
        <taxon>Spermatophyta</taxon>
        <taxon>Magnoliopsida</taxon>
        <taxon>Liliopsida</taxon>
        <taxon>Poales</taxon>
        <taxon>Poaceae</taxon>
        <taxon>BOP clade</taxon>
        <taxon>Pooideae</taxon>
        <taxon>Triticodae</taxon>
        <taxon>Triticeae</taxon>
        <taxon>Triticinae</taxon>
        <taxon>Triticum</taxon>
    </lineage>
</organism>
<dbReference type="Proteomes" id="UP000019116">
    <property type="component" value="Chromosome 4D"/>
</dbReference>
<dbReference type="Gramene" id="TraesMAC4D03G02527120.1">
    <property type="protein sequence ID" value="TraesMAC4D03G02527120.1.CDS1"/>
    <property type="gene ID" value="TraesMAC4D03G02527120"/>
</dbReference>
<reference evidence="1" key="2">
    <citation type="submission" date="2018-10" db="UniProtKB">
        <authorList>
            <consortium name="EnsemblPlants"/>
        </authorList>
    </citation>
    <scope>IDENTIFICATION</scope>
</reference>
<proteinExistence type="predicted"/>
<dbReference type="Gramene" id="TraesCLE_scaffold_127648_01G000100.1">
    <property type="protein sequence ID" value="TraesCLE_scaffold_127648_01G000100.1"/>
    <property type="gene ID" value="TraesCLE_scaffold_127648_01G000100"/>
</dbReference>
<dbReference type="Gramene" id="TraesPARA_EIv1.0_1473840.1">
    <property type="protein sequence ID" value="TraesPARA_EIv1.0_1473840.1.CDS1"/>
    <property type="gene ID" value="TraesPARA_EIv1.0_1473840"/>
</dbReference>
<dbReference type="OrthoDB" id="617710at2759"/>
<name>A0A3B6JKJ9_WHEAT</name>
<dbReference type="SUPFAM" id="SSF50965">
    <property type="entry name" value="Galactose oxidase, central domain"/>
    <property type="match status" value="1"/>
</dbReference>
<dbReference type="PANTHER" id="PTHR33085">
    <property type="entry name" value="OS12G0113100 PROTEIN-RELATED"/>
    <property type="match status" value="1"/>
</dbReference>